<dbReference type="AlphaFoldDB" id="A0A1V3JRI6"/>
<organism evidence="1 2">
    <name type="scientific">Rodentibacter myodis</name>
    <dbReference type="NCBI Taxonomy" id="1907939"/>
    <lineage>
        <taxon>Bacteria</taxon>
        <taxon>Pseudomonadati</taxon>
        <taxon>Pseudomonadota</taxon>
        <taxon>Gammaproteobacteria</taxon>
        <taxon>Pasteurellales</taxon>
        <taxon>Pasteurellaceae</taxon>
        <taxon>Rodentibacter</taxon>
    </lineage>
</organism>
<keyword evidence="2" id="KW-1185">Reference proteome</keyword>
<evidence type="ECO:0000313" key="1">
    <source>
        <dbReference type="EMBL" id="OOF58918.1"/>
    </source>
</evidence>
<dbReference type="STRING" id="1907939.BKL49_05090"/>
<dbReference type="InterPro" id="IPR009225">
    <property type="entry name" value="Phage_head_completion_GpL"/>
</dbReference>
<reference evidence="1 2" key="1">
    <citation type="submission" date="2016-10" db="EMBL/GenBank/DDBJ databases">
        <title>Rodentibacter gen. nov. and new species.</title>
        <authorList>
            <person name="Christensen H."/>
        </authorList>
    </citation>
    <scope>NUCLEOTIDE SEQUENCE [LARGE SCALE GENOMIC DNA]</scope>
    <source>
        <strain evidence="1 2">Ac151</strain>
    </source>
</reference>
<proteinExistence type="predicted"/>
<dbReference type="Pfam" id="PF05926">
    <property type="entry name" value="Phage_GPL"/>
    <property type="match status" value="1"/>
</dbReference>
<evidence type="ECO:0000313" key="2">
    <source>
        <dbReference type="Proteomes" id="UP000188602"/>
    </source>
</evidence>
<dbReference type="Proteomes" id="UP000188602">
    <property type="component" value="Unassembled WGS sequence"/>
</dbReference>
<gene>
    <name evidence="1" type="ORF">BKL49_05090</name>
</gene>
<name>A0A1V3JRI6_9PAST</name>
<dbReference type="RefSeq" id="WP_077423548.1">
    <property type="nucleotide sequence ID" value="NZ_MLHQ01000011.1"/>
</dbReference>
<comment type="caution">
    <text evidence="1">The sequence shown here is derived from an EMBL/GenBank/DDBJ whole genome shotgun (WGS) entry which is preliminary data.</text>
</comment>
<protein>
    <submittedName>
        <fullName evidence="1">Head stabilization protein</fullName>
    </submittedName>
</protein>
<sequence length="150" mass="16981">MFNGRTQDYDDTVISNSGFWCDVSIEEFQKQRAIPLQIPVEMVKTVLVAAMQGVNLDLVTVEENYRQSAVNSVREISSQSINGENYAETLYKKAVFARAKAELLPEFNTLSGREIHQNREYVAEQKSLLAEATHAIRTLKGKKRGSVWLL</sequence>
<dbReference type="OrthoDB" id="6312934at2"/>
<dbReference type="EMBL" id="MLHQ01000011">
    <property type="protein sequence ID" value="OOF58918.1"/>
    <property type="molecule type" value="Genomic_DNA"/>
</dbReference>
<accession>A0A1V3JRI6</accession>